<dbReference type="Pfam" id="PF00551">
    <property type="entry name" value="Formyl_trans_N"/>
    <property type="match status" value="1"/>
</dbReference>
<evidence type="ECO:0000313" key="2">
    <source>
        <dbReference type="EMBL" id="AGQ19601.1"/>
    </source>
</evidence>
<sequence>MIKFKYFFGSDSRSVPFLSTLHDEINDLKVITLPPNTKGRGRKISSNPVEIFCNENNIDFDYFDESKQYDDMEFGIVASFSKIFSNSFIKINSSLFNIHLSLLPQYRGPTPVETAILNNEIVTGYTIFKIDQDIDTGKIIFQNSLNIANKYASEIYQEIYNLFKSDYLSINFHYEGSKQEGLSSLTKKFKKQDFNITNNSIEIAKNKIKAFDILGPAFMIFNNKILKIHTYSELENDSRIKLGDSFLYPIQVTPEGKRTMSFDDYLRGLK</sequence>
<feature type="domain" description="Formyl transferase N-terminal" evidence="1">
    <location>
        <begin position="28"/>
        <end position="156"/>
    </location>
</feature>
<dbReference type="EMBL" id="KC811136">
    <property type="protein sequence ID" value="AGQ19601.1"/>
    <property type="molecule type" value="Genomic_DNA"/>
</dbReference>
<dbReference type="SUPFAM" id="SSF50486">
    <property type="entry name" value="FMT C-terminal domain-like"/>
    <property type="match status" value="1"/>
</dbReference>
<dbReference type="PANTHER" id="PTHR11138">
    <property type="entry name" value="METHIONYL-TRNA FORMYLTRANSFERASE"/>
    <property type="match status" value="1"/>
</dbReference>
<dbReference type="SUPFAM" id="SSF53328">
    <property type="entry name" value="Formyltransferase"/>
    <property type="match status" value="1"/>
</dbReference>
<dbReference type="GO" id="GO:0004479">
    <property type="term" value="F:methionyl-tRNA formyltransferase activity"/>
    <property type="evidence" value="ECO:0007669"/>
    <property type="project" value="TreeGrafter"/>
</dbReference>
<reference evidence="2" key="1">
    <citation type="journal article" date="2013" name="Sci. Rep.">
        <title>Metagenomics uncovers a new group of low GC and ultra-small marine Actinobacteria.</title>
        <authorList>
            <person name="Ghai R."/>
            <person name="Mizuno C.M."/>
            <person name="Picazo A."/>
            <person name="Camacho A."/>
            <person name="Rodriguez-Valera F."/>
        </authorList>
    </citation>
    <scope>NUCLEOTIDE SEQUENCE</scope>
</reference>
<protein>
    <submittedName>
        <fullName evidence="2">Methionyl-tRNA formyltransferase</fullName>
    </submittedName>
</protein>
<dbReference type="InterPro" id="IPR036477">
    <property type="entry name" value="Formyl_transf_N_sf"/>
</dbReference>
<proteinExistence type="predicted"/>
<dbReference type="AlphaFoldDB" id="S5DL52"/>
<dbReference type="InterPro" id="IPR011034">
    <property type="entry name" value="Formyl_transferase-like_C_sf"/>
</dbReference>
<organism evidence="2">
    <name type="scientific">Candidatus Actinomarina minuta</name>
    <dbReference type="NCBI Taxonomy" id="1389454"/>
    <lineage>
        <taxon>Bacteria</taxon>
        <taxon>Bacillati</taxon>
        <taxon>Actinomycetota</taxon>
        <taxon>Actinomycetes</taxon>
        <taxon>Candidatus Actinomarinidae</taxon>
        <taxon>Candidatus Actinomarinales</taxon>
        <taxon>Candidatus Actinomarineae</taxon>
        <taxon>Candidatus Actinomarinaceae</taxon>
        <taxon>Candidatus Actinomarina</taxon>
    </lineage>
</organism>
<evidence type="ECO:0000259" key="1">
    <source>
        <dbReference type="Pfam" id="PF00551"/>
    </source>
</evidence>
<dbReference type="Gene3D" id="3.40.50.12230">
    <property type="match status" value="1"/>
</dbReference>
<keyword evidence="2" id="KW-0808">Transferase</keyword>
<accession>S5DL52</accession>
<dbReference type="PANTHER" id="PTHR11138:SF5">
    <property type="entry name" value="METHIONYL-TRNA FORMYLTRANSFERASE, MITOCHONDRIAL"/>
    <property type="match status" value="1"/>
</dbReference>
<dbReference type="InterPro" id="IPR002376">
    <property type="entry name" value="Formyl_transf_N"/>
</dbReference>
<name>S5DL52_9ACTN</name>